<dbReference type="SUPFAM" id="SSF52172">
    <property type="entry name" value="CheY-like"/>
    <property type="match status" value="1"/>
</dbReference>
<evidence type="ECO:0000259" key="12">
    <source>
        <dbReference type="PROSITE" id="PS50110"/>
    </source>
</evidence>
<dbReference type="Proteomes" id="UP000295807">
    <property type="component" value="Unassembled WGS sequence"/>
</dbReference>
<dbReference type="SMART" id="SM00448">
    <property type="entry name" value="REC"/>
    <property type="match status" value="1"/>
</dbReference>
<dbReference type="InterPro" id="IPR001789">
    <property type="entry name" value="Sig_transdc_resp-reg_receiver"/>
</dbReference>
<comment type="caution">
    <text evidence="13">The sequence shown here is derived from an EMBL/GenBank/DDBJ whole genome shotgun (WGS) entry which is preliminary data.</text>
</comment>
<dbReference type="InterPro" id="IPR011006">
    <property type="entry name" value="CheY-like_superfamily"/>
</dbReference>
<dbReference type="Pfam" id="PF07495">
    <property type="entry name" value="Y_Y_Y"/>
    <property type="match status" value="1"/>
</dbReference>
<evidence type="ECO:0000256" key="6">
    <source>
        <dbReference type="ARBA" id="ARBA00023015"/>
    </source>
</evidence>
<dbReference type="PANTHER" id="PTHR43547:SF2">
    <property type="entry name" value="HYBRID SIGNAL TRANSDUCTION HISTIDINE KINASE C"/>
    <property type="match status" value="1"/>
</dbReference>
<dbReference type="RefSeq" id="WP_132130693.1">
    <property type="nucleotide sequence ID" value="NZ_CP042432.1"/>
</dbReference>
<evidence type="ECO:0000313" key="13">
    <source>
        <dbReference type="EMBL" id="TCS84636.1"/>
    </source>
</evidence>
<dbReference type="CDD" id="cd16922">
    <property type="entry name" value="HATPase_EvgS-ArcB-TorS-like"/>
    <property type="match status" value="1"/>
</dbReference>
<dbReference type="InterPro" id="IPR013783">
    <property type="entry name" value="Ig-like_fold"/>
</dbReference>
<name>A0A4R3KLX5_9SPHI</name>
<dbReference type="InterPro" id="IPR009057">
    <property type="entry name" value="Homeodomain-like_sf"/>
</dbReference>
<dbReference type="Pfam" id="PF02518">
    <property type="entry name" value="HATPase_c"/>
    <property type="match status" value="1"/>
</dbReference>
<keyword evidence="7" id="KW-0238">DNA-binding</keyword>
<dbReference type="Gene3D" id="1.10.287.130">
    <property type="match status" value="1"/>
</dbReference>
<dbReference type="SUPFAM" id="SSF55874">
    <property type="entry name" value="ATPase domain of HSP90 chaperone/DNA topoisomerase II/histidine kinase"/>
    <property type="match status" value="1"/>
</dbReference>
<keyword evidence="6" id="KW-0805">Transcription regulation</keyword>
<dbReference type="OrthoDB" id="9797097at2"/>
<dbReference type="FunFam" id="2.60.40.10:FF:000791">
    <property type="entry name" value="Two-component system sensor histidine kinase/response regulator"/>
    <property type="match status" value="1"/>
</dbReference>
<dbReference type="SMART" id="SM00342">
    <property type="entry name" value="HTH_ARAC"/>
    <property type="match status" value="1"/>
</dbReference>
<dbReference type="Gene3D" id="3.30.565.10">
    <property type="entry name" value="Histidine kinase-like ATPase, C-terminal domain"/>
    <property type="match status" value="1"/>
</dbReference>
<dbReference type="InterPro" id="IPR005467">
    <property type="entry name" value="His_kinase_dom"/>
</dbReference>
<dbReference type="CDD" id="cd00082">
    <property type="entry name" value="HisKA"/>
    <property type="match status" value="1"/>
</dbReference>
<dbReference type="Pfam" id="PF00072">
    <property type="entry name" value="Response_reg"/>
    <property type="match status" value="1"/>
</dbReference>
<dbReference type="PROSITE" id="PS50110">
    <property type="entry name" value="RESPONSE_REGULATORY"/>
    <property type="match status" value="1"/>
</dbReference>
<dbReference type="Pfam" id="PF00512">
    <property type="entry name" value="HisKA"/>
    <property type="match status" value="1"/>
</dbReference>
<dbReference type="Gene3D" id="1.10.10.60">
    <property type="entry name" value="Homeodomain-like"/>
    <property type="match status" value="1"/>
</dbReference>
<accession>A0A4R3KLX5</accession>
<dbReference type="EC" id="2.7.13.3" evidence="2"/>
<dbReference type="InterPro" id="IPR011123">
    <property type="entry name" value="Y_Y_Y"/>
</dbReference>
<keyword evidence="3 9" id="KW-0597">Phosphoprotein</keyword>
<dbReference type="InterPro" id="IPR018060">
    <property type="entry name" value="HTH_AraC"/>
</dbReference>
<proteinExistence type="predicted"/>
<comment type="catalytic activity">
    <reaction evidence="1">
        <text>ATP + protein L-histidine = ADP + protein N-phospho-L-histidine.</text>
        <dbReference type="EC" id="2.7.13.3"/>
    </reaction>
</comment>
<dbReference type="InterPro" id="IPR018062">
    <property type="entry name" value="HTH_AraC-typ_CS"/>
</dbReference>
<dbReference type="GO" id="GO:0043565">
    <property type="term" value="F:sequence-specific DNA binding"/>
    <property type="evidence" value="ECO:0007669"/>
    <property type="project" value="InterPro"/>
</dbReference>
<feature type="domain" description="Response regulatory" evidence="12">
    <location>
        <begin position="1118"/>
        <end position="1233"/>
    </location>
</feature>
<evidence type="ECO:0000256" key="7">
    <source>
        <dbReference type="ARBA" id="ARBA00023125"/>
    </source>
</evidence>
<dbReference type="SMART" id="SM00387">
    <property type="entry name" value="HATPase_c"/>
    <property type="match status" value="1"/>
</dbReference>
<dbReference type="InterPro" id="IPR003594">
    <property type="entry name" value="HATPase_dom"/>
</dbReference>
<protein>
    <recommendedName>
        <fullName evidence="2">histidine kinase</fullName>
        <ecNumber evidence="2">2.7.13.3</ecNumber>
    </recommendedName>
</protein>
<dbReference type="SUPFAM" id="SSF63829">
    <property type="entry name" value="Calcium-dependent phosphotriesterase"/>
    <property type="match status" value="1"/>
</dbReference>
<dbReference type="InterPro" id="IPR011047">
    <property type="entry name" value="Quinoprotein_ADH-like_sf"/>
</dbReference>
<dbReference type="PROSITE" id="PS00041">
    <property type="entry name" value="HTH_ARAC_FAMILY_1"/>
    <property type="match status" value="1"/>
</dbReference>
<feature type="domain" description="Histidine kinase" evidence="11">
    <location>
        <begin position="821"/>
        <end position="1042"/>
    </location>
</feature>
<evidence type="ECO:0000256" key="3">
    <source>
        <dbReference type="ARBA" id="ARBA00022553"/>
    </source>
</evidence>
<dbReference type="SUPFAM" id="SSF50998">
    <property type="entry name" value="Quinoprotein alcohol dehydrogenase-like"/>
    <property type="match status" value="1"/>
</dbReference>
<sequence>MDRRLLLHLTAVLLIALTGNVRAQDVRLPPVERITTGVQALDVESGLPQGYVNGIVQDSTGFIWLGTRDGLARYDGYEVKTFHYDPRDSATIASDVIQTIYLDKKNQLWILYENAEVDIFDPVTEKIKHLGDDPSLDWLVKERGLLPFFLLQDHRGTYWVVPPELKRLRYFRMEHPAPGEVSIPPGERILALQEGGDGQMYVCTDHSLYMVSGKRLEKISDLPRRRPLRSHRISQMRQDNSGNWLIANGGYLEIFHPSRGWKAVSVPHPADYTPVYFMDRSPAGELYIASGEDVFRINADHSLTKVWTNPNKPGNIPAMMIDRANVLWAGTNTFGARLNHLSSSGFHSYAYAQGFLQDVLTGYFGASPANAYLRGVDAYSLRYAVDAENRIWLLGRPFRHRNKPEESFSGLLLLQQAGEKPASFVVHADTLRLSQFTFDDHNICWGIKPGDKQRDTILVKTDLATGAITPEPLWRPAFSDLAYITAFRDRLCIVYRKGIEVYHPASGKSMRYPSEQVFGNVQLLMATPDPKDRDVLWITSLGLGLIRFDTRDGSVQAFTVKEGLPSNSVYAAVPDKNGRFWCSSNKGVFRFDPLSHSILSFVTNDGLQGSEFNRYHFFKSPGGRIFFGGTRGWTSFHPDSVRAGSYRPETVITEILVNNKPVSAIPGWKEGAVTSLKRLDLKHGQNFITFTFAGLQFFNTSRIQYRYRLEGFDEDWVEVGNQRIAVYTNLAPGEYIFKVNSSNRGGSWSDHVKTLLVTIAPPWWKTGWAYLLYFLLFTGCACLFYRHRANRLLIKGEMIRQQEEAKHLRVMDEMKTRFFSNITHEFRTPLSLIIAPLEQMERETDVPSPVRKRLGGVRNNALRLLRLINQLLDMSKMEAGSMKVSLSRGDLGSFVESNIKSFGSHAELKNIRLQINIGLKGNYNFDADKWQKILSNLLSNAIKFTPCGGEIGVILNARYDNEQSSGVLLEVKDSGIGIPEDKLALVFNRFYQADDSHTRLHEGTGIGLALVRELTSLMNGTVEVESKPGNGTLFRILIPVEKASSRGTAFSNLISNGREPDDAVKDLRFNDEDESSVEAPEFAGVPEDVIGMEAVWAGEPDREPEAVQKPAGPPDTELILLVEDNGELSRFIAETLQGSYRTLMAVNGREALQIAGKCMPDLIISDIMMPEMNGYELCRHIKSSPATDHIAFVLLSAKASHESLIKGLENDADDYITKPFHIHELLLRVNNLIHRQRKLRRFYNKQLSTPGSELHIEEVSNLFLRKLYTIIEGNLDNEQLDVGQLAEKMAISRRTLNRKLSALVNLSAREVIQQYRLKKAHSLLQSGLSVSETALEVGFGSVSYFSKTFKAFYGMNASALSANASASYSTKR</sequence>
<dbReference type="InterPro" id="IPR036890">
    <property type="entry name" value="HATPase_C_sf"/>
</dbReference>
<dbReference type="InterPro" id="IPR036097">
    <property type="entry name" value="HisK_dim/P_sf"/>
</dbReference>
<feature type="modified residue" description="4-aspartylphosphate" evidence="9">
    <location>
        <position position="1166"/>
    </location>
</feature>
<dbReference type="Pfam" id="PF07494">
    <property type="entry name" value="Reg_prop"/>
    <property type="match status" value="2"/>
</dbReference>
<dbReference type="Pfam" id="PF12833">
    <property type="entry name" value="HTH_18"/>
    <property type="match status" value="1"/>
</dbReference>
<reference evidence="13 14" key="1">
    <citation type="submission" date="2019-03" db="EMBL/GenBank/DDBJ databases">
        <title>Genomic Encyclopedia of Type Strains, Phase IV (KMG-IV): sequencing the most valuable type-strain genomes for metagenomic binning, comparative biology and taxonomic classification.</title>
        <authorList>
            <person name="Goeker M."/>
        </authorList>
    </citation>
    <scope>NUCLEOTIDE SEQUENCE [LARGE SCALE GENOMIC DNA]</scope>
    <source>
        <strain evidence="13 14">DSM 21100</strain>
    </source>
</reference>
<dbReference type="FunFam" id="3.30.565.10:FF:000006">
    <property type="entry name" value="Sensor histidine kinase WalK"/>
    <property type="match status" value="1"/>
</dbReference>
<keyword evidence="5" id="KW-0418">Kinase</keyword>
<dbReference type="InterPro" id="IPR004358">
    <property type="entry name" value="Sig_transdc_His_kin-like_C"/>
</dbReference>
<dbReference type="PROSITE" id="PS50109">
    <property type="entry name" value="HIS_KIN"/>
    <property type="match status" value="1"/>
</dbReference>
<evidence type="ECO:0000256" key="9">
    <source>
        <dbReference type="PROSITE-ProRule" id="PRU00169"/>
    </source>
</evidence>
<organism evidence="13 14">
    <name type="scientific">Anseongella ginsenosidimutans</name>
    <dbReference type="NCBI Taxonomy" id="496056"/>
    <lineage>
        <taxon>Bacteria</taxon>
        <taxon>Pseudomonadati</taxon>
        <taxon>Bacteroidota</taxon>
        <taxon>Sphingobacteriia</taxon>
        <taxon>Sphingobacteriales</taxon>
        <taxon>Sphingobacteriaceae</taxon>
        <taxon>Anseongella</taxon>
    </lineage>
</organism>
<evidence type="ECO:0000256" key="8">
    <source>
        <dbReference type="ARBA" id="ARBA00023163"/>
    </source>
</evidence>
<keyword evidence="14" id="KW-1185">Reference proteome</keyword>
<dbReference type="PROSITE" id="PS01124">
    <property type="entry name" value="HTH_ARAC_FAMILY_2"/>
    <property type="match status" value="1"/>
</dbReference>
<dbReference type="InterPro" id="IPR003661">
    <property type="entry name" value="HisK_dim/P_dom"/>
</dbReference>
<evidence type="ECO:0000259" key="10">
    <source>
        <dbReference type="PROSITE" id="PS01124"/>
    </source>
</evidence>
<dbReference type="SMART" id="SM00388">
    <property type="entry name" value="HisKA"/>
    <property type="match status" value="1"/>
</dbReference>
<dbReference type="GO" id="GO:0003700">
    <property type="term" value="F:DNA-binding transcription factor activity"/>
    <property type="evidence" value="ECO:0007669"/>
    <property type="project" value="InterPro"/>
</dbReference>
<evidence type="ECO:0000256" key="2">
    <source>
        <dbReference type="ARBA" id="ARBA00012438"/>
    </source>
</evidence>
<evidence type="ECO:0000259" key="11">
    <source>
        <dbReference type="PROSITE" id="PS50109"/>
    </source>
</evidence>
<dbReference type="PANTHER" id="PTHR43547">
    <property type="entry name" value="TWO-COMPONENT HISTIDINE KINASE"/>
    <property type="match status" value="1"/>
</dbReference>
<dbReference type="Gene3D" id="3.40.50.2300">
    <property type="match status" value="1"/>
</dbReference>
<evidence type="ECO:0000256" key="4">
    <source>
        <dbReference type="ARBA" id="ARBA00022679"/>
    </source>
</evidence>
<dbReference type="FunFam" id="1.10.287.130:FF:000045">
    <property type="entry name" value="Two-component system sensor histidine kinase/response regulator"/>
    <property type="match status" value="1"/>
</dbReference>
<dbReference type="PRINTS" id="PR00344">
    <property type="entry name" value="BCTRLSENSOR"/>
</dbReference>
<dbReference type="SUPFAM" id="SSF47384">
    <property type="entry name" value="Homodimeric domain of signal transducing histidine kinase"/>
    <property type="match status" value="1"/>
</dbReference>
<evidence type="ECO:0000313" key="14">
    <source>
        <dbReference type="Proteomes" id="UP000295807"/>
    </source>
</evidence>
<dbReference type="InterPro" id="IPR015943">
    <property type="entry name" value="WD40/YVTN_repeat-like_dom_sf"/>
</dbReference>
<evidence type="ECO:0000256" key="1">
    <source>
        <dbReference type="ARBA" id="ARBA00000085"/>
    </source>
</evidence>
<feature type="domain" description="HTH araC/xylS-type" evidence="10">
    <location>
        <begin position="1265"/>
        <end position="1363"/>
    </location>
</feature>
<dbReference type="Gene3D" id="2.60.40.10">
    <property type="entry name" value="Immunoglobulins"/>
    <property type="match status" value="1"/>
</dbReference>
<gene>
    <name evidence="13" type="ORF">EDD80_1202</name>
</gene>
<keyword evidence="8" id="KW-0804">Transcription</keyword>
<dbReference type="InterPro" id="IPR011110">
    <property type="entry name" value="Reg_prop"/>
</dbReference>
<keyword evidence="4" id="KW-0808">Transferase</keyword>
<evidence type="ECO:0000256" key="5">
    <source>
        <dbReference type="ARBA" id="ARBA00022777"/>
    </source>
</evidence>
<dbReference type="GO" id="GO:0000155">
    <property type="term" value="F:phosphorelay sensor kinase activity"/>
    <property type="evidence" value="ECO:0007669"/>
    <property type="project" value="InterPro"/>
</dbReference>
<dbReference type="Gene3D" id="2.130.10.10">
    <property type="entry name" value="YVTN repeat-like/Quinoprotein amine dehydrogenase"/>
    <property type="match status" value="2"/>
</dbReference>
<dbReference type="EMBL" id="SMAD01000020">
    <property type="protein sequence ID" value="TCS84636.1"/>
    <property type="molecule type" value="Genomic_DNA"/>
</dbReference>
<dbReference type="SUPFAM" id="SSF46689">
    <property type="entry name" value="Homeodomain-like"/>
    <property type="match status" value="1"/>
</dbReference>